<sequence length="214" mass="24241">MGKLVINYFETVREPPRYLTVAKAYRQGSSLSEPSSTQRNDVLLGRYASKVKSCLTSEDTSYNFKETFKSALLEPDVKLSRDYELAQRRVTGSMLTDNGILKANPSNEVGADSIDNLFEDNNPSNPIQSERTSNVTIVTGSSIYQLQTPSKAIPSPNKPALQNDDIEQLSLIADIGSMLEEDIGWLLKWNLLVIQRTKLQTQYRRLHKKHQKRY</sequence>
<reference evidence="1 2" key="1">
    <citation type="submission" date="2024-04" db="EMBL/GenBank/DDBJ databases">
        <title>genome sequences of Mucor flavus KT1a and Helicostylum pulchrum KT1b strains isolation_sourced from the surface of a dry-aged beef.</title>
        <authorList>
            <person name="Toyotome T."/>
            <person name="Hosono M."/>
            <person name="Torimaru M."/>
            <person name="Fukuda K."/>
            <person name="Mikami N."/>
        </authorList>
    </citation>
    <scope>NUCLEOTIDE SEQUENCE [LARGE SCALE GENOMIC DNA]</scope>
    <source>
        <strain evidence="1 2">KT1b</strain>
    </source>
</reference>
<keyword evidence="2" id="KW-1185">Reference proteome</keyword>
<dbReference type="EMBL" id="BAABUJ010000012">
    <property type="protein sequence ID" value="GAA5799285.1"/>
    <property type="molecule type" value="Genomic_DNA"/>
</dbReference>
<dbReference type="Proteomes" id="UP001476247">
    <property type="component" value="Unassembled WGS sequence"/>
</dbReference>
<name>A0ABP9XY05_9FUNG</name>
<organism evidence="1 2">
    <name type="scientific">Helicostylum pulchrum</name>
    <dbReference type="NCBI Taxonomy" id="562976"/>
    <lineage>
        <taxon>Eukaryota</taxon>
        <taxon>Fungi</taxon>
        <taxon>Fungi incertae sedis</taxon>
        <taxon>Mucoromycota</taxon>
        <taxon>Mucoromycotina</taxon>
        <taxon>Mucoromycetes</taxon>
        <taxon>Mucorales</taxon>
        <taxon>Mucorineae</taxon>
        <taxon>Mucoraceae</taxon>
        <taxon>Helicostylum</taxon>
    </lineage>
</organism>
<evidence type="ECO:0000313" key="1">
    <source>
        <dbReference type="EMBL" id="GAA5799285.1"/>
    </source>
</evidence>
<proteinExistence type="predicted"/>
<protein>
    <submittedName>
        <fullName evidence="1">Uncharacterized protein</fullName>
    </submittedName>
</protein>
<evidence type="ECO:0000313" key="2">
    <source>
        <dbReference type="Proteomes" id="UP001476247"/>
    </source>
</evidence>
<accession>A0ABP9XY05</accession>
<comment type="caution">
    <text evidence="1">The sequence shown here is derived from an EMBL/GenBank/DDBJ whole genome shotgun (WGS) entry which is preliminary data.</text>
</comment>
<gene>
    <name evidence="1" type="ORF">HPULCUR_004695</name>
</gene>